<keyword evidence="9" id="KW-0479">Metal-binding</keyword>
<evidence type="ECO:0000313" key="12">
    <source>
        <dbReference type="EMBL" id="PVY89194.1"/>
    </source>
</evidence>
<evidence type="ECO:0000256" key="10">
    <source>
        <dbReference type="SAM" id="Coils"/>
    </source>
</evidence>
<organism evidence="12 13">
    <name type="scientific">Ezakiella coagulans</name>
    <dbReference type="NCBI Taxonomy" id="46507"/>
    <lineage>
        <taxon>Bacteria</taxon>
        <taxon>Bacillati</taxon>
        <taxon>Bacillota</taxon>
        <taxon>Tissierellia</taxon>
        <taxon>Ezakiella</taxon>
    </lineage>
</organism>
<keyword evidence="3 9" id="KW-0813">Transport</keyword>
<dbReference type="SMART" id="SM00116">
    <property type="entry name" value="CBS"/>
    <property type="match status" value="2"/>
</dbReference>
<comment type="similarity">
    <text evidence="2 9">Belongs to the SLC41A transporter family.</text>
</comment>
<reference evidence="12 13" key="1">
    <citation type="submission" date="2018-04" db="EMBL/GenBank/DDBJ databases">
        <title>Genomic Encyclopedia of Type Strains, Phase IV (KMG-IV): sequencing the most valuable type-strain genomes for metagenomic binning, comparative biology and taxonomic classification.</title>
        <authorList>
            <person name="Goeker M."/>
        </authorList>
    </citation>
    <scope>NUCLEOTIDE SEQUENCE [LARGE SCALE GENOMIC DNA]</scope>
    <source>
        <strain evidence="12 13">DSM 20705</strain>
    </source>
</reference>
<evidence type="ECO:0000256" key="3">
    <source>
        <dbReference type="ARBA" id="ARBA00022448"/>
    </source>
</evidence>
<keyword evidence="9" id="KW-1003">Cell membrane</keyword>
<keyword evidence="8" id="KW-0129">CBS domain</keyword>
<protein>
    <recommendedName>
        <fullName evidence="9">Magnesium transporter MgtE</fullName>
    </recommendedName>
</protein>
<dbReference type="GO" id="GO:0046872">
    <property type="term" value="F:metal ion binding"/>
    <property type="evidence" value="ECO:0007669"/>
    <property type="project" value="UniProtKB-KW"/>
</dbReference>
<dbReference type="SMART" id="SM00924">
    <property type="entry name" value="MgtE_N"/>
    <property type="match status" value="1"/>
</dbReference>
<accession>A0A2U1DND4</accession>
<comment type="caution">
    <text evidence="9">Lacks conserved residue(s) required for the propagation of feature annotation.</text>
</comment>
<evidence type="ECO:0000256" key="6">
    <source>
        <dbReference type="ARBA" id="ARBA00022989"/>
    </source>
</evidence>
<evidence type="ECO:0000256" key="2">
    <source>
        <dbReference type="ARBA" id="ARBA00009749"/>
    </source>
</evidence>
<dbReference type="Gene3D" id="3.10.580.10">
    <property type="entry name" value="CBS-domain"/>
    <property type="match status" value="1"/>
</dbReference>
<dbReference type="SUPFAM" id="SSF158791">
    <property type="entry name" value="MgtE N-terminal domain-like"/>
    <property type="match status" value="1"/>
</dbReference>
<feature type="transmembrane region" description="Helical" evidence="9">
    <location>
        <begin position="366"/>
        <end position="387"/>
    </location>
</feature>
<dbReference type="EMBL" id="QEKV01000010">
    <property type="protein sequence ID" value="PVY89194.1"/>
    <property type="molecule type" value="Genomic_DNA"/>
</dbReference>
<dbReference type="PANTHER" id="PTHR43773:SF1">
    <property type="entry name" value="MAGNESIUM TRANSPORTER MGTE"/>
    <property type="match status" value="1"/>
</dbReference>
<evidence type="ECO:0000256" key="9">
    <source>
        <dbReference type="RuleBase" id="RU362011"/>
    </source>
</evidence>
<evidence type="ECO:0000256" key="4">
    <source>
        <dbReference type="ARBA" id="ARBA00022692"/>
    </source>
</evidence>
<keyword evidence="4 9" id="KW-0812">Transmembrane</keyword>
<dbReference type="InterPro" id="IPR006669">
    <property type="entry name" value="MgtE_transporter"/>
</dbReference>
<comment type="subcellular location">
    <subcellularLocation>
        <location evidence="9">Cell membrane</location>
        <topology evidence="9">Multi-pass membrane protein</topology>
    </subcellularLocation>
    <subcellularLocation>
        <location evidence="1">Membrane</location>
        <topology evidence="1">Multi-pass membrane protein</topology>
    </subcellularLocation>
</comment>
<evidence type="ECO:0000259" key="11">
    <source>
        <dbReference type="PROSITE" id="PS51371"/>
    </source>
</evidence>
<keyword evidence="13" id="KW-1185">Reference proteome</keyword>
<dbReference type="Pfam" id="PF00571">
    <property type="entry name" value="CBS"/>
    <property type="match status" value="2"/>
</dbReference>
<keyword evidence="5 9" id="KW-0460">Magnesium</keyword>
<dbReference type="RefSeq" id="WP_116480486.1">
    <property type="nucleotide sequence ID" value="NZ_QEKV01000010.1"/>
</dbReference>
<dbReference type="Gene3D" id="1.25.60.10">
    <property type="entry name" value="MgtE N-terminal domain-like"/>
    <property type="match status" value="1"/>
</dbReference>
<feature type="coiled-coil region" evidence="10">
    <location>
        <begin position="4"/>
        <end position="31"/>
    </location>
</feature>
<proteinExistence type="inferred from homology"/>
<dbReference type="SUPFAM" id="SSF161093">
    <property type="entry name" value="MgtE membrane domain-like"/>
    <property type="match status" value="1"/>
</dbReference>
<dbReference type="InterPro" id="IPR006668">
    <property type="entry name" value="Mg_transptr_MgtE_intracell_dom"/>
</dbReference>
<feature type="domain" description="CBS" evidence="11">
    <location>
        <begin position="144"/>
        <end position="207"/>
    </location>
</feature>
<dbReference type="Pfam" id="PF01769">
    <property type="entry name" value="MgtE"/>
    <property type="match status" value="1"/>
</dbReference>
<gene>
    <name evidence="12" type="ORF">C7381_11032</name>
</gene>
<evidence type="ECO:0000256" key="5">
    <source>
        <dbReference type="ARBA" id="ARBA00022842"/>
    </source>
</evidence>
<dbReference type="PANTHER" id="PTHR43773">
    <property type="entry name" value="MAGNESIUM TRANSPORTER MGTE"/>
    <property type="match status" value="1"/>
</dbReference>
<dbReference type="Pfam" id="PF03448">
    <property type="entry name" value="MgtE_N"/>
    <property type="match status" value="1"/>
</dbReference>
<dbReference type="GO" id="GO:0005886">
    <property type="term" value="C:plasma membrane"/>
    <property type="evidence" value="ECO:0007669"/>
    <property type="project" value="UniProtKB-SubCell"/>
</dbReference>
<evidence type="ECO:0000313" key="13">
    <source>
        <dbReference type="Proteomes" id="UP000245793"/>
    </source>
</evidence>
<dbReference type="SUPFAM" id="SSF54631">
    <property type="entry name" value="CBS-domain pair"/>
    <property type="match status" value="1"/>
</dbReference>
<comment type="caution">
    <text evidence="12">The sequence shown here is derived from an EMBL/GenBank/DDBJ whole genome shotgun (WGS) entry which is preliminary data.</text>
</comment>
<evidence type="ECO:0000256" key="7">
    <source>
        <dbReference type="ARBA" id="ARBA00023136"/>
    </source>
</evidence>
<dbReference type="CDD" id="cd04606">
    <property type="entry name" value="CBS_pair_Mg_transporter"/>
    <property type="match status" value="1"/>
</dbReference>
<dbReference type="PROSITE" id="PS51371">
    <property type="entry name" value="CBS"/>
    <property type="match status" value="2"/>
</dbReference>
<keyword evidence="7 9" id="KW-0472">Membrane</keyword>
<feature type="transmembrane region" description="Helical" evidence="9">
    <location>
        <begin position="393"/>
        <end position="416"/>
    </location>
</feature>
<comment type="subunit">
    <text evidence="9">Homodimer.</text>
</comment>
<comment type="function">
    <text evidence="9">Acts as a magnesium transporter.</text>
</comment>
<dbReference type="InterPro" id="IPR006667">
    <property type="entry name" value="SLC41_membr_dom"/>
</dbReference>
<dbReference type="NCBIfam" id="TIGR00400">
    <property type="entry name" value="mgtE"/>
    <property type="match status" value="1"/>
</dbReference>
<feature type="transmembrane region" description="Helical" evidence="9">
    <location>
        <begin position="428"/>
        <end position="450"/>
    </location>
</feature>
<dbReference type="Gene3D" id="1.10.357.20">
    <property type="entry name" value="SLC41 divalent cation transporters, integral membrane domain"/>
    <property type="match status" value="1"/>
</dbReference>
<dbReference type="AlphaFoldDB" id="A0A2U1DND4"/>
<dbReference type="InterPro" id="IPR036739">
    <property type="entry name" value="SLC41_membr_dom_sf"/>
</dbReference>
<dbReference type="InterPro" id="IPR000644">
    <property type="entry name" value="CBS_dom"/>
</dbReference>
<evidence type="ECO:0000256" key="1">
    <source>
        <dbReference type="ARBA" id="ARBA00004141"/>
    </source>
</evidence>
<keyword evidence="6 9" id="KW-1133">Transmembrane helix</keyword>
<dbReference type="GO" id="GO:0015095">
    <property type="term" value="F:magnesium ion transmembrane transporter activity"/>
    <property type="evidence" value="ECO:0007669"/>
    <property type="project" value="UniProtKB-UniRule"/>
</dbReference>
<sequence>MDYADKRLLELEELEEQFKELIKNKKLKEAKALIENLNEVDVATLIDKLDPTTGTVVFRMLPKDIAADVFANFDSEQQQAIIRSSTDAEIKGIMDELYFDDKVDMLEEMPSNVVNSLLKYSAPEERNLINQFLKYPENSAGSLMTIEYVSLKKEMTVEESFRKIKREGIDKETIYTLYVTDNYRRLIGILSLRELIVAPAETRINDLMRSEVVYVHTHDDQEDVANLFRKYGFEAIPVVDNEKRIVGIITYDDIIDIIEEETNEDFQIMAAITPSEDEYLESGVFNLAKHRIMWLMVLMISSTITQRIIAGYESYLYSVVGLSTFIPMLMDTGGNSGSQSSTLVIRGLATGDVKPKDWYKVMWKEFRIAVVVGIVLSIISYFKIIYFDKMPNNIALTVSLTLIFAVMTAKVVGGILPIAAHKLKLDPAIMASPLITTIADATSLIVYFVLAQNIIG</sequence>
<dbReference type="InterPro" id="IPR046342">
    <property type="entry name" value="CBS_dom_sf"/>
</dbReference>
<feature type="domain" description="CBS" evidence="11">
    <location>
        <begin position="208"/>
        <end position="266"/>
    </location>
</feature>
<keyword evidence="10" id="KW-0175">Coiled coil</keyword>
<dbReference type="InterPro" id="IPR038076">
    <property type="entry name" value="MgtE_N_sf"/>
</dbReference>
<name>A0A2U1DND4_9FIRM</name>
<dbReference type="Proteomes" id="UP000245793">
    <property type="component" value="Unassembled WGS sequence"/>
</dbReference>
<evidence type="ECO:0000256" key="8">
    <source>
        <dbReference type="PROSITE-ProRule" id="PRU00703"/>
    </source>
</evidence>
<feature type="transmembrane region" description="Helical" evidence="9">
    <location>
        <begin position="315"/>
        <end position="333"/>
    </location>
</feature>